<dbReference type="AlphaFoldDB" id="A0A645DI89"/>
<gene>
    <name evidence="1" type="ORF">SDC9_136055</name>
</gene>
<accession>A0A645DI89</accession>
<dbReference type="EMBL" id="VSSQ01036459">
    <property type="protein sequence ID" value="MPM88951.1"/>
    <property type="molecule type" value="Genomic_DNA"/>
</dbReference>
<sequence length="104" mass="11097">MPGADGFGGEFVALPGKVLNAFPEGIGHFAGIVDRIGTDAPFITECMSLGHRGDPGGQLFRRNSGEKTAVTVIMKNHCWFIFRGIVPKTQILSCGGCQTQFAKL</sequence>
<reference evidence="1" key="1">
    <citation type="submission" date="2019-08" db="EMBL/GenBank/DDBJ databases">
        <authorList>
            <person name="Kucharzyk K."/>
            <person name="Murdoch R.W."/>
            <person name="Higgins S."/>
            <person name="Loffler F."/>
        </authorList>
    </citation>
    <scope>NUCLEOTIDE SEQUENCE</scope>
</reference>
<evidence type="ECO:0000313" key="1">
    <source>
        <dbReference type="EMBL" id="MPM88951.1"/>
    </source>
</evidence>
<protein>
    <submittedName>
        <fullName evidence="1">Uncharacterized protein</fullName>
    </submittedName>
</protein>
<proteinExistence type="predicted"/>
<comment type="caution">
    <text evidence="1">The sequence shown here is derived from an EMBL/GenBank/DDBJ whole genome shotgun (WGS) entry which is preliminary data.</text>
</comment>
<organism evidence="1">
    <name type="scientific">bioreactor metagenome</name>
    <dbReference type="NCBI Taxonomy" id="1076179"/>
    <lineage>
        <taxon>unclassified sequences</taxon>
        <taxon>metagenomes</taxon>
        <taxon>ecological metagenomes</taxon>
    </lineage>
</organism>
<name>A0A645DI89_9ZZZZ</name>